<sequence>WPRPAHAHSAARPCPEPREAQAPRFLCIAGPGKRPDLRRTGGRASARRPPCRVLERSAARGAGCEIRTRRRESADVTRPGIVLARRRARGARALLFTGCAHSPSFFSRRSAPPRGRRRRSPRGDRRGCQLNRLLRKWKRSQKRRRERINLQTKKCKQKGKEEQRENRRKWLTRRLKKTYLQKMERLKTRRAQPLMKQKRKKPSLINNHTPSPVSGPCFPSCTIQRNIFINYFVNASFLVALETFLKRRESHLIPFFKCKCFFLRGEIICWLFIFWYNQKIVGYWIREALIVLGVSLTFHRWGVAFISYNTKAY</sequence>
<organism evidence="1">
    <name type="scientific">Ovis aries</name>
    <name type="common">Sheep</name>
    <dbReference type="NCBI Taxonomy" id="9940"/>
    <lineage>
        <taxon>Eukaryota</taxon>
        <taxon>Metazoa</taxon>
        <taxon>Chordata</taxon>
        <taxon>Craniata</taxon>
        <taxon>Vertebrata</taxon>
        <taxon>Euteleostomi</taxon>
        <taxon>Mammalia</taxon>
        <taxon>Eutheria</taxon>
        <taxon>Laurasiatheria</taxon>
        <taxon>Artiodactyla</taxon>
        <taxon>Ruminantia</taxon>
        <taxon>Pecora</taxon>
        <taxon>Bovidae</taxon>
        <taxon>Caprinae</taxon>
        <taxon>Ovis</taxon>
    </lineage>
</organism>
<accession>A0AC11DEY4</accession>
<evidence type="ECO:0000313" key="1">
    <source>
        <dbReference type="Ensembl" id="ENSOARP00020043881.1"/>
    </source>
</evidence>
<protein>
    <submittedName>
        <fullName evidence="1">Uncharacterized protein</fullName>
    </submittedName>
</protein>
<reference evidence="1" key="2">
    <citation type="submission" date="2025-08" db="UniProtKB">
        <authorList>
            <consortium name="Ensembl"/>
        </authorList>
    </citation>
    <scope>IDENTIFICATION</scope>
</reference>
<name>A0AC11DEY4_SHEEP</name>
<reference evidence="1" key="1">
    <citation type="submission" date="2020-11" db="EMBL/GenBank/DDBJ databases">
        <authorList>
            <person name="Davenport K.M."/>
            <person name="Bickhart D.M."/>
            <person name="Smith T.P.L."/>
            <person name="Murdoch B.M."/>
            <person name="Rosen B.D."/>
        </authorList>
    </citation>
    <scope>NUCLEOTIDE SEQUENCE [LARGE SCALE GENOMIC DNA]</scope>
    <source>
        <strain evidence="1">OAR_USU_Benz2616</strain>
    </source>
</reference>
<proteinExistence type="predicted"/>
<dbReference type="Ensembl" id="ENSOART00020044714.1">
    <property type="protein sequence ID" value="ENSOARP00020043881.1"/>
    <property type="gene ID" value="ENSOARG00020002318.2"/>
</dbReference>
<reference evidence="1" key="3">
    <citation type="submission" date="2025-09" db="UniProtKB">
        <authorList>
            <consortium name="Ensembl"/>
        </authorList>
    </citation>
    <scope>IDENTIFICATION</scope>
</reference>